<keyword evidence="5 10" id="KW-0063">Aspartyl esterase</keyword>
<feature type="signal peptide" evidence="10">
    <location>
        <begin position="1"/>
        <end position="26"/>
    </location>
</feature>
<comment type="catalytic activity">
    <reaction evidence="7 10">
        <text>[(1-&gt;4)-alpha-D-galacturonosyl methyl ester](n) + n H2O = [(1-&gt;4)-alpha-D-galacturonosyl](n) + n methanol + n H(+)</text>
        <dbReference type="Rhea" id="RHEA:22380"/>
        <dbReference type="Rhea" id="RHEA-COMP:14570"/>
        <dbReference type="Rhea" id="RHEA-COMP:14573"/>
        <dbReference type="ChEBI" id="CHEBI:15377"/>
        <dbReference type="ChEBI" id="CHEBI:15378"/>
        <dbReference type="ChEBI" id="CHEBI:17790"/>
        <dbReference type="ChEBI" id="CHEBI:140522"/>
        <dbReference type="ChEBI" id="CHEBI:140523"/>
        <dbReference type="EC" id="3.1.1.11"/>
    </reaction>
</comment>
<dbReference type="PANTHER" id="PTHR31321">
    <property type="entry name" value="ACYL-COA THIOESTER HYDROLASE YBHC-RELATED"/>
    <property type="match status" value="1"/>
</dbReference>
<dbReference type="GO" id="GO:0042545">
    <property type="term" value="P:cell wall modification"/>
    <property type="evidence" value="ECO:0007669"/>
    <property type="project" value="UniProtKB-UniRule"/>
</dbReference>
<comment type="function">
    <text evidence="8">Acts in the modification of cell walls via demethylesterification of cell wall pectin.</text>
</comment>
<comment type="similarity">
    <text evidence="2">Belongs to the pectinesterase family.</text>
</comment>
<dbReference type="InterPro" id="IPR011050">
    <property type="entry name" value="Pectin_lyase_fold/virulence"/>
</dbReference>
<dbReference type="Gene3D" id="2.160.20.10">
    <property type="entry name" value="Single-stranded right-handed beta-helix, Pectin lyase-like"/>
    <property type="match status" value="1"/>
</dbReference>
<evidence type="ECO:0000256" key="4">
    <source>
        <dbReference type="ARBA" id="ARBA00022801"/>
    </source>
</evidence>
<feature type="domain" description="Pectinesterase catalytic" evidence="11">
    <location>
        <begin position="42"/>
        <end position="325"/>
    </location>
</feature>
<dbReference type="InterPro" id="IPR000070">
    <property type="entry name" value="Pectinesterase_cat"/>
</dbReference>
<proteinExistence type="inferred from homology"/>
<dbReference type="SUPFAM" id="SSF51126">
    <property type="entry name" value="Pectin lyase-like"/>
    <property type="match status" value="1"/>
</dbReference>
<dbReference type="EMBL" id="BPVZ01000080">
    <property type="protein sequence ID" value="GKV28708.1"/>
    <property type="molecule type" value="Genomic_DNA"/>
</dbReference>
<evidence type="ECO:0000256" key="7">
    <source>
        <dbReference type="ARBA" id="ARBA00047928"/>
    </source>
</evidence>
<name>A0AAV5KVZ3_9ROSI</name>
<keyword evidence="10" id="KW-0732">Signal</keyword>
<evidence type="ECO:0000256" key="5">
    <source>
        <dbReference type="ARBA" id="ARBA00023085"/>
    </source>
</evidence>
<dbReference type="PROSITE" id="PS00503">
    <property type="entry name" value="PECTINESTERASE_2"/>
    <property type="match status" value="1"/>
</dbReference>
<evidence type="ECO:0000259" key="11">
    <source>
        <dbReference type="Pfam" id="PF01095"/>
    </source>
</evidence>
<evidence type="ECO:0000313" key="13">
    <source>
        <dbReference type="Proteomes" id="UP001054252"/>
    </source>
</evidence>
<comment type="caution">
    <text evidence="12">The sequence shown here is derived from an EMBL/GenBank/DDBJ whole genome shotgun (WGS) entry which is preliminary data.</text>
</comment>
<keyword evidence="13" id="KW-1185">Reference proteome</keyword>
<dbReference type="AlphaFoldDB" id="A0AAV5KVZ3"/>
<evidence type="ECO:0000256" key="10">
    <source>
        <dbReference type="RuleBase" id="RU000589"/>
    </source>
</evidence>
<evidence type="ECO:0000256" key="3">
    <source>
        <dbReference type="ARBA" id="ARBA00013229"/>
    </source>
</evidence>
<evidence type="ECO:0000256" key="6">
    <source>
        <dbReference type="ARBA" id="ARBA00023180"/>
    </source>
</evidence>
<dbReference type="InterPro" id="IPR033131">
    <property type="entry name" value="Pectinesterase_Asp_AS"/>
</dbReference>
<feature type="chain" id="PRO_5043106422" description="Pectinesterase" evidence="10">
    <location>
        <begin position="27"/>
        <end position="335"/>
    </location>
</feature>
<protein>
    <recommendedName>
        <fullName evidence="3 10">Pectinesterase</fullName>
        <ecNumber evidence="3 10">3.1.1.11</ecNumber>
    </recommendedName>
</protein>
<evidence type="ECO:0000256" key="9">
    <source>
        <dbReference type="PROSITE-ProRule" id="PRU10040"/>
    </source>
</evidence>
<sequence>MSSLQSLYSLPLALFLCLFLLCLADARRPRHYRPRPYRTLYVDQTGNGNFSTIQSAIDYVPENNKNWIFIRITAGTYREKVKIPYNKPNIVLKGAAKRRTVVVWDDYQSLAQSPTFMSLADNIVVKSMTFVNSYNSPNSNRPMTPAVAAMITGDKCSFHRVGFIGLQDTLWDDQGRHYFHRCTIQGAVDFIFGSGQSVYENCAIVVRGDTLEPGLPGFITAQGRTNPTDGNGFVFKNCAVFGSGSAFLGRPWRGYSRVLFYNSSLSRVVQPGGWEAWNFVGHEWQLTFAEFGNYGPGSNSRMRVKWAKKLSLQDVNQLTSMSFIDREGWLQSQPV</sequence>
<evidence type="ECO:0000256" key="1">
    <source>
        <dbReference type="ARBA" id="ARBA00005184"/>
    </source>
</evidence>
<comment type="pathway">
    <text evidence="1 10">Glycan metabolism; pectin degradation; 2-dehydro-3-deoxy-D-gluconate from pectin: step 1/5.</text>
</comment>
<evidence type="ECO:0000313" key="12">
    <source>
        <dbReference type="EMBL" id="GKV28708.1"/>
    </source>
</evidence>
<dbReference type="FunFam" id="2.160.20.10:FF:000013">
    <property type="entry name" value="Pectinesterase"/>
    <property type="match status" value="1"/>
</dbReference>
<dbReference type="InterPro" id="IPR012334">
    <property type="entry name" value="Pectin_lyas_fold"/>
</dbReference>
<dbReference type="PANTHER" id="PTHR31321:SF76">
    <property type="entry name" value="PECTINESTERASE 10-RELATED"/>
    <property type="match status" value="1"/>
</dbReference>
<dbReference type="EC" id="3.1.1.11" evidence="3 10"/>
<keyword evidence="4 10" id="KW-0378">Hydrolase</keyword>
<keyword evidence="6" id="KW-0325">Glycoprotein</keyword>
<dbReference type="Pfam" id="PF01095">
    <property type="entry name" value="Pectinesterase"/>
    <property type="match status" value="1"/>
</dbReference>
<reference evidence="12 13" key="1">
    <citation type="journal article" date="2021" name="Commun. Biol.">
        <title>The genome of Shorea leprosula (Dipterocarpaceae) highlights the ecological relevance of drought in aseasonal tropical rainforests.</title>
        <authorList>
            <person name="Ng K.K.S."/>
            <person name="Kobayashi M.J."/>
            <person name="Fawcett J.A."/>
            <person name="Hatakeyama M."/>
            <person name="Paape T."/>
            <person name="Ng C.H."/>
            <person name="Ang C.C."/>
            <person name="Tnah L.H."/>
            <person name="Lee C.T."/>
            <person name="Nishiyama T."/>
            <person name="Sese J."/>
            <person name="O'Brien M.J."/>
            <person name="Copetti D."/>
            <person name="Mohd Noor M.I."/>
            <person name="Ong R.C."/>
            <person name="Putra M."/>
            <person name="Sireger I.Z."/>
            <person name="Indrioko S."/>
            <person name="Kosugi Y."/>
            <person name="Izuno A."/>
            <person name="Isagi Y."/>
            <person name="Lee S.L."/>
            <person name="Shimizu K.K."/>
        </authorList>
    </citation>
    <scope>NUCLEOTIDE SEQUENCE [LARGE SCALE GENOMIC DNA]</scope>
    <source>
        <strain evidence="12">214</strain>
    </source>
</reference>
<dbReference type="Proteomes" id="UP001054252">
    <property type="component" value="Unassembled WGS sequence"/>
</dbReference>
<gene>
    <name evidence="12" type="ORF">SLEP1_g37725</name>
</gene>
<accession>A0AAV5KVZ3</accession>
<evidence type="ECO:0000256" key="2">
    <source>
        <dbReference type="ARBA" id="ARBA00008891"/>
    </source>
</evidence>
<organism evidence="12 13">
    <name type="scientific">Rubroshorea leprosula</name>
    <dbReference type="NCBI Taxonomy" id="152421"/>
    <lineage>
        <taxon>Eukaryota</taxon>
        <taxon>Viridiplantae</taxon>
        <taxon>Streptophyta</taxon>
        <taxon>Embryophyta</taxon>
        <taxon>Tracheophyta</taxon>
        <taxon>Spermatophyta</taxon>
        <taxon>Magnoliopsida</taxon>
        <taxon>eudicotyledons</taxon>
        <taxon>Gunneridae</taxon>
        <taxon>Pentapetalae</taxon>
        <taxon>rosids</taxon>
        <taxon>malvids</taxon>
        <taxon>Malvales</taxon>
        <taxon>Dipterocarpaceae</taxon>
        <taxon>Rubroshorea</taxon>
    </lineage>
</organism>
<feature type="active site" evidence="9">
    <location>
        <position position="189"/>
    </location>
</feature>
<evidence type="ECO:0000256" key="8">
    <source>
        <dbReference type="ARBA" id="ARBA00057335"/>
    </source>
</evidence>
<dbReference type="GO" id="GO:0030599">
    <property type="term" value="F:pectinesterase activity"/>
    <property type="evidence" value="ECO:0007669"/>
    <property type="project" value="UniProtKB-UniRule"/>
</dbReference>
<dbReference type="GO" id="GO:0045490">
    <property type="term" value="P:pectin catabolic process"/>
    <property type="evidence" value="ECO:0007669"/>
    <property type="project" value="UniProtKB-UniRule"/>
</dbReference>